<dbReference type="PANTHER" id="PTHR38590:SF1">
    <property type="entry name" value="BLL0828 PROTEIN"/>
    <property type="match status" value="1"/>
</dbReference>
<feature type="domain" description="DUF559" evidence="1">
    <location>
        <begin position="2"/>
        <end position="99"/>
    </location>
</feature>
<keyword evidence="3" id="KW-1185">Reference proteome</keyword>
<evidence type="ECO:0000313" key="2">
    <source>
        <dbReference type="EMBL" id="MCW6508182.1"/>
    </source>
</evidence>
<gene>
    <name evidence="2" type="ORF">M8523_09110</name>
</gene>
<organism evidence="2 3">
    <name type="scientific">Lichenifustis flavocetrariae</name>
    <dbReference type="NCBI Taxonomy" id="2949735"/>
    <lineage>
        <taxon>Bacteria</taxon>
        <taxon>Pseudomonadati</taxon>
        <taxon>Pseudomonadota</taxon>
        <taxon>Alphaproteobacteria</taxon>
        <taxon>Hyphomicrobiales</taxon>
        <taxon>Lichenihabitantaceae</taxon>
        <taxon>Lichenifustis</taxon>
    </lineage>
</organism>
<dbReference type="Pfam" id="PF04480">
    <property type="entry name" value="DUF559"/>
    <property type="match status" value="1"/>
</dbReference>
<protein>
    <submittedName>
        <fullName evidence="2">DUF559 domain-containing protein</fullName>
    </submittedName>
</protein>
<dbReference type="InterPro" id="IPR007569">
    <property type="entry name" value="DUF559"/>
</dbReference>
<sequence>MLRRRLTDAERKLWLRLRDRRLGGYKFLRQVPIGRYVADFACRDVKLIFEVDGSRHARGDRDAHRDAALACDGYKVLRFWNPEVLLNIEYVCETIVAALEGRLQPSDRFRSACPPHESHGRPA</sequence>
<proteinExistence type="predicted"/>
<dbReference type="InterPro" id="IPR011335">
    <property type="entry name" value="Restrct_endonuc-II-like"/>
</dbReference>
<comment type="caution">
    <text evidence="2">The sequence shown here is derived from an EMBL/GenBank/DDBJ whole genome shotgun (WGS) entry which is preliminary data.</text>
</comment>
<evidence type="ECO:0000259" key="1">
    <source>
        <dbReference type="Pfam" id="PF04480"/>
    </source>
</evidence>
<dbReference type="CDD" id="cd01038">
    <property type="entry name" value="Endonuclease_DUF559"/>
    <property type="match status" value="1"/>
</dbReference>
<accession>A0AA41YW08</accession>
<dbReference type="Gene3D" id="3.40.960.10">
    <property type="entry name" value="VSR Endonuclease"/>
    <property type="match status" value="1"/>
</dbReference>
<dbReference type="PANTHER" id="PTHR38590">
    <property type="entry name" value="BLL0828 PROTEIN"/>
    <property type="match status" value="1"/>
</dbReference>
<dbReference type="SUPFAM" id="SSF52980">
    <property type="entry name" value="Restriction endonuclease-like"/>
    <property type="match status" value="1"/>
</dbReference>
<name>A0AA41YW08_9HYPH</name>
<dbReference type="Proteomes" id="UP001165667">
    <property type="component" value="Unassembled WGS sequence"/>
</dbReference>
<evidence type="ECO:0000313" key="3">
    <source>
        <dbReference type="Proteomes" id="UP001165667"/>
    </source>
</evidence>
<dbReference type="AlphaFoldDB" id="A0AA41YW08"/>
<dbReference type="EMBL" id="JAMOIM010000004">
    <property type="protein sequence ID" value="MCW6508182.1"/>
    <property type="molecule type" value="Genomic_DNA"/>
</dbReference>
<reference evidence="2" key="1">
    <citation type="submission" date="2022-05" db="EMBL/GenBank/DDBJ databases">
        <authorList>
            <person name="Pankratov T."/>
        </authorList>
    </citation>
    <scope>NUCLEOTIDE SEQUENCE</scope>
    <source>
        <strain evidence="2">BP6-180914</strain>
    </source>
</reference>
<dbReference type="InterPro" id="IPR047216">
    <property type="entry name" value="Endonuclease_DUF559_bact"/>
</dbReference>